<name>A0AAC9IXR0_VIRHA</name>
<feature type="transmembrane region" description="Helical" evidence="1">
    <location>
        <begin position="16"/>
        <end position="36"/>
    </location>
</feature>
<reference evidence="3 5" key="2">
    <citation type="submission" date="2020-09" db="EMBL/GenBank/DDBJ databases">
        <title>Draft Genome Sequences of Oil-Oxidizing Bacteria Halomonas titanicae, Marinobacter lutaoensis, and Virgibacillus halodenitrificans Isolated from Highly Saline Environments.</title>
        <authorList>
            <person name="Grouzdev D.S."/>
            <person name="Sokolova D.S."/>
            <person name="Semenova E.M."/>
            <person name="Borzenkov I.A."/>
            <person name="Bidzhieva S.K."/>
            <person name="Poltaraus A.B."/>
            <person name="Nazina T.N."/>
        </authorList>
    </citation>
    <scope>NUCLEOTIDE SEQUENCE [LARGE SCALE GENOMIC DNA]</scope>
    <source>
        <strain evidence="3 5">VKM B-3472D</strain>
    </source>
</reference>
<dbReference type="RefSeq" id="WP_060681302.1">
    <property type="nucleotide sequence ID" value="NZ_CP017962.1"/>
</dbReference>
<evidence type="ECO:0000313" key="4">
    <source>
        <dbReference type="Proteomes" id="UP000182945"/>
    </source>
</evidence>
<feature type="transmembrane region" description="Helical" evidence="1">
    <location>
        <begin position="42"/>
        <end position="60"/>
    </location>
</feature>
<dbReference type="KEGG" id="vhl:BME96_02910"/>
<keyword evidence="1" id="KW-0472">Membrane</keyword>
<protein>
    <submittedName>
        <fullName evidence="2">Uncharacterized protein</fullName>
    </submittedName>
</protein>
<evidence type="ECO:0000256" key="1">
    <source>
        <dbReference type="SAM" id="Phobius"/>
    </source>
</evidence>
<dbReference type="EMBL" id="CP017962">
    <property type="protein sequence ID" value="APC47193.1"/>
    <property type="molecule type" value="Genomic_DNA"/>
</dbReference>
<evidence type="ECO:0000313" key="2">
    <source>
        <dbReference type="EMBL" id="APC47193.1"/>
    </source>
</evidence>
<proteinExistence type="predicted"/>
<sequence>MKTELESVQKNTWKPMFLFIACIILTAFSLGGFLYSSYEPKFILLIITVLAFIQAMFQLFKMQPSHE</sequence>
<evidence type="ECO:0000313" key="5">
    <source>
        <dbReference type="Proteomes" id="UP000621631"/>
    </source>
</evidence>
<accession>A0AAC9IXR0</accession>
<dbReference type="Proteomes" id="UP000621631">
    <property type="component" value="Unassembled WGS sequence"/>
</dbReference>
<keyword evidence="5" id="KW-1185">Reference proteome</keyword>
<gene>
    <name evidence="2" type="ORF">BME96_02910</name>
    <name evidence="3" type="ORF">IC602_13610</name>
</gene>
<dbReference type="AlphaFoldDB" id="A0AAC9IXR0"/>
<keyword evidence="1" id="KW-1133">Transmembrane helix</keyword>
<keyword evidence="1" id="KW-0812">Transmembrane</keyword>
<evidence type="ECO:0000313" key="3">
    <source>
        <dbReference type="EMBL" id="MBD1223636.1"/>
    </source>
</evidence>
<dbReference type="Proteomes" id="UP000182945">
    <property type="component" value="Chromosome"/>
</dbReference>
<dbReference type="EMBL" id="JACWEZ010000008">
    <property type="protein sequence ID" value="MBD1223636.1"/>
    <property type="molecule type" value="Genomic_DNA"/>
</dbReference>
<organism evidence="2 4">
    <name type="scientific">Virgibacillus halodenitrificans</name>
    <name type="common">Bacillus halodenitrificans</name>
    <dbReference type="NCBI Taxonomy" id="1482"/>
    <lineage>
        <taxon>Bacteria</taxon>
        <taxon>Bacillati</taxon>
        <taxon>Bacillota</taxon>
        <taxon>Bacilli</taxon>
        <taxon>Bacillales</taxon>
        <taxon>Bacillaceae</taxon>
        <taxon>Virgibacillus</taxon>
    </lineage>
</organism>
<dbReference type="GeneID" id="71513333"/>
<reference evidence="2 4" key="1">
    <citation type="submission" date="2016-11" db="EMBL/GenBank/DDBJ databases">
        <title>Complete genome sequencing of Virgibacillus halodenitrificans PDB-F2.</title>
        <authorList>
            <person name="Sun Z."/>
            <person name="Zhou Y."/>
            <person name="Li H."/>
        </authorList>
    </citation>
    <scope>NUCLEOTIDE SEQUENCE [LARGE SCALE GENOMIC DNA]</scope>
    <source>
        <strain evidence="2 4">PDB-F2</strain>
    </source>
</reference>